<evidence type="ECO:0000313" key="6">
    <source>
        <dbReference type="EMBL" id="MDP4482536.1"/>
    </source>
</evidence>
<proteinExistence type="inferred from homology"/>
<organism evidence="6 7">
    <name type="scientific">Pseudoalteromonas distincta</name>
    <dbReference type="NCBI Taxonomy" id="77608"/>
    <lineage>
        <taxon>Bacteria</taxon>
        <taxon>Pseudomonadati</taxon>
        <taxon>Pseudomonadota</taxon>
        <taxon>Gammaproteobacteria</taxon>
        <taxon>Alteromonadales</taxon>
        <taxon>Pseudoalteromonadaceae</taxon>
        <taxon>Pseudoalteromonas</taxon>
    </lineage>
</organism>
<name>A0ABT9G9J6_9GAMM</name>
<evidence type="ECO:0000256" key="3">
    <source>
        <dbReference type="SAM" id="Phobius"/>
    </source>
</evidence>
<accession>A0ABT9G9J6</accession>
<dbReference type="Gene3D" id="1.10.287.470">
    <property type="entry name" value="Helix hairpin bin"/>
    <property type="match status" value="1"/>
</dbReference>
<dbReference type="RefSeq" id="WP_039484930.1">
    <property type="nucleotide sequence ID" value="NZ_JANIHL010000003.1"/>
</dbReference>
<keyword evidence="3" id="KW-0812">Transmembrane</keyword>
<dbReference type="Gene3D" id="2.40.30.170">
    <property type="match status" value="1"/>
</dbReference>
<feature type="transmembrane region" description="Helical" evidence="3">
    <location>
        <begin position="6"/>
        <end position="26"/>
    </location>
</feature>
<gene>
    <name evidence="6" type="ORF">QDH73_00560</name>
</gene>
<dbReference type="Pfam" id="PF25963">
    <property type="entry name" value="Beta-barrel_AAEA"/>
    <property type="match status" value="1"/>
</dbReference>
<dbReference type="PANTHER" id="PTHR30386:SF24">
    <property type="entry name" value="MULTIDRUG RESISTANCE EFFLUX PUMP"/>
    <property type="match status" value="1"/>
</dbReference>
<evidence type="ECO:0000313" key="7">
    <source>
        <dbReference type="Proteomes" id="UP001242314"/>
    </source>
</evidence>
<keyword evidence="3" id="KW-0472">Membrane</keyword>
<evidence type="ECO:0000259" key="5">
    <source>
        <dbReference type="Pfam" id="PF25963"/>
    </source>
</evidence>
<reference evidence="6 7" key="1">
    <citation type="submission" date="2023-04" db="EMBL/GenBank/DDBJ databases">
        <title>Novel Pseudoalteromonas species isolated from Pacific coral.</title>
        <authorList>
            <person name="Videau P."/>
            <person name="Shlafstein M.D."/>
            <person name="Oline D.K."/>
            <person name="Strangman W.K."/>
            <person name="Hahnke R.L."/>
            <person name="Saw J.H."/>
            <person name="Ushijima B."/>
        </authorList>
    </citation>
    <scope>NUCLEOTIDE SEQUENCE [LARGE SCALE GENOMIC DNA]</scope>
    <source>
        <strain evidence="6 7">LMG 14908</strain>
    </source>
</reference>
<dbReference type="Pfam" id="PF25917">
    <property type="entry name" value="BSH_RND"/>
    <property type="match status" value="1"/>
</dbReference>
<comment type="similarity">
    <text evidence="1">Belongs to the membrane fusion protein (MFP) (TC 8.A.1) family.</text>
</comment>
<feature type="domain" description="Multidrug resistance protein MdtA-like barrel-sandwich hybrid" evidence="4">
    <location>
        <begin position="50"/>
        <end position="243"/>
    </location>
</feature>
<dbReference type="InterPro" id="IPR050739">
    <property type="entry name" value="MFP"/>
</dbReference>
<dbReference type="SUPFAM" id="SSF111369">
    <property type="entry name" value="HlyD-like secretion proteins"/>
    <property type="match status" value="2"/>
</dbReference>
<dbReference type="EMBL" id="JASGWX010000001">
    <property type="protein sequence ID" value="MDP4482536.1"/>
    <property type="molecule type" value="Genomic_DNA"/>
</dbReference>
<feature type="coiled-coil region" evidence="2">
    <location>
        <begin position="153"/>
        <end position="180"/>
    </location>
</feature>
<dbReference type="InterPro" id="IPR058634">
    <property type="entry name" value="AaeA-lik-b-barrel"/>
</dbReference>
<evidence type="ECO:0000256" key="1">
    <source>
        <dbReference type="ARBA" id="ARBA00009477"/>
    </source>
</evidence>
<keyword evidence="7" id="KW-1185">Reference proteome</keyword>
<evidence type="ECO:0000259" key="4">
    <source>
        <dbReference type="Pfam" id="PF25917"/>
    </source>
</evidence>
<dbReference type="Gene3D" id="2.40.50.100">
    <property type="match status" value="1"/>
</dbReference>
<keyword evidence="3" id="KW-1133">Transmembrane helix</keyword>
<comment type="caution">
    <text evidence="6">The sequence shown here is derived from an EMBL/GenBank/DDBJ whole genome shotgun (WGS) entry which is preliminary data.</text>
</comment>
<keyword evidence="2" id="KW-0175">Coiled coil</keyword>
<evidence type="ECO:0000256" key="2">
    <source>
        <dbReference type="SAM" id="Coils"/>
    </source>
</evidence>
<dbReference type="Proteomes" id="UP001242314">
    <property type="component" value="Unassembled WGS sequence"/>
</dbReference>
<dbReference type="InterPro" id="IPR058625">
    <property type="entry name" value="MdtA-like_BSH"/>
</dbReference>
<feature type="domain" description="p-hydroxybenzoic acid efflux pump subunit AaeA-like beta-barrel" evidence="5">
    <location>
        <begin position="249"/>
        <end position="325"/>
    </location>
</feature>
<dbReference type="PANTHER" id="PTHR30386">
    <property type="entry name" value="MEMBRANE FUSION SUBUNIT OF EMRAB-TOLC MULTIDRUG EFFLUX PUMP"/>
    <property type="match status" value="1"/>
</dbReference>
<protein>
    <submittedName>
        <fullName evidence="6">HlyD family secretion protein</fullName>
    </submittedName>
</protein>
<sequence>MALSKAVKFTVVATLFAVVAGSIVYLNTPESSASKQTTDDAYIQADFTFVSPKISGVINEVLIKDNQRVEKGDVLATIDDRDYVVAIDAAKARVNSAQANIKSLKAKIIYQESVILQAEAGIEAEKAGLELANVNLTRYSNLASDGSGTVQALQEAQAKLAIQKANLHKKEAALVAAKQQTAILNADQDKAKALLAQSNASLEEALLKLSYTKIKAPVSGIVGQKAVRVGGFVSPGKPLLVIVPLDKVFISANYRETQLANVKVGQQVEIKVDALPGVTLKGHVDSLSPASGVSYSTIGAHNATGNFTKIAQRLPVKISLDAKQPLLSQLRVGMSVVPTIDVVK</sequence>